<organism evidence="2 3">
    <name type="scientific">Candidatus Scalindua brodae</name>
    <dbReference type="NCBI Taxonomy" id="237368"/>
    <lineage>
        <taxon>Bacteria</taxon>
        <taxon>Pseudomonadati</taxon>
        <taxon>Planctomycetota</taxon>
        <taxon>Candidatus Brocadiia</taxon>
        <taxon>Candidatus Brocadiales</taxon>
        <taxon>Candidatus Scalinduaceae</taxon>
        <taxon>Candidatus Scalindua</taxon>
    </lineage>
</organism>
<feature type="transmembrane region" description="Helical" evidence="1">
    <location>
        <begin position="30"/>
        <end position="53"/>
    </location>
</feature>
<dbReference type="AlphaFoldDB" id="A0A0B0ENQ7"/>
<keyword evidence="1" id="KW-1133">Transmembrane helix</keyword>
<evidence type="ECO:0000256" key="1">
    <source>
        <dbReference type="SAM" id="Phobius"/>
    </source>
</evidence>
<protein>
    <submittedName>
        <fullName evidence="2">Uncharacterized protein</fullName>
    </submittedName>
</protein>
<comment type="caution">
    <text evidence="2">The sequence shown here is derived from an EMBL/GenBank/DDBJ whole genome shotgun (WGS) entry which is preliminary data.</text>
</comment>
<evidence type="ECO:0000313" key="2">
    <source>
        <dbReference type="EMBL" id="KHE93681.1"/>
    </source>
</evidence>
<evidence type="ECO:0000313" key="3">
    <source>
        <dbReference type="Proteomes" id="UP000030652"/>
    </source>
</evidence>
<reference evidence="2 3" key="1">
    <citation type="submission" date="2014-10" db="EMBL/GenBank/DDBJ databases">
        <title>Draft genome of anammox bacterium scalindua brodae, obtained using differential coverage binning of sequence data from two enrichment reactors.</title>
        <authorList>
            <person name="Speth D.R."/>
            <person name="Russ L."/>
            <person name="Kartal B."/>
            <person name="Op den Camp H.J."/>
            <person name="Dutilh B.E."/>
            <person name="Jetten M.S."/>
        </authorList>
    </citation>
    <scope>NUCLEOTIDE SEQUENCE [LARGE SCALE GENOMIC DNA]</scope>
    <source>
        <strain evidence="2">RU1</strain>
    </source>
</reference>
<keyword evidence="1" id="KW-0812">Transmembrane</keyword>
<name>A0A0B0ENQ7_9BACT</name>
<dbReference type="EMBL" id="JRYO01000041">
    <property type="protein sequence ID" value="KHE93681.1"/>
    <property type="molecule type" value="Genomic_DNA"/>
</dbReference>
<sequence>MNFGLKQATGVTVGKFDNITYFYKKIWSGLWGRILTFALNNFHLLCLSFICTLRKIISCFKNKIGEKNGA</sequence>
<dbReference type="Proteomes" id="UP000030652">
    <property type="component" value="Unassembled WGS sequence"/>
</dbReference>
<accession>A0A0B0ENQ7</accession>
<proteinExistence type="predicted"/>
<keyword evidence="1" id="KW-0472">Membrane</keyword>
<gene>
    <name evidence="2" type="ORF">SCABRO_00547</name>
</gene>